<evidence type="ECO:0000256" key="2">
    <source>
        <dbReference type="SAM" id="MobiDB-lite"/>
    </source>
</evidence>
<dbReference type="PANTHER" id="PTHR34427:SF5">
    <property type="entry name" value="DUF4283 DOMAIN-CONTAINING PROTEIN"/>
    <property type="match status" value="1"/>
</dbReference>
<dbReference type="InterPro" id="IPR035979">
    <property type="entry name" value="RBD_domain_sf"/>
</dbReference>
<feature type="compositionally biased region" description="Polar residues" evidence="2">
    <location>
        <begin position="477"/>
        <end position="495"/>
    </location>
</feature>
<dbReference type="PROSITE" id="PS50102">
    <property type="entry name" value="RRM"/>
    <property type="match status" value="1"/>
</dbReference>
<keyword evidence="1" id="KW-0694">RNA-binding</keyword>
<keyword evidence="5" id="KW-1185">Reference proteome</keyword>
<reference evidence="4" key="1">
    <citation type="submission" date="2023-04" db="EMBL/GenBank/DDBJ databases">
        <authorList>
            <person name="Vijverberg K."/>
            <person name="Xiong W."/>
            <person name="Schranz E."/>
        </authorList>
    </citation>
    <scope>NUCLEOTIDE SEQUENCE</scope>
</reference>
<evidence type="ECO:0000313" key="4">
    <source>
        <dbReference type="EMBL" id="CAI9300080.1"/>
    </source>
</evidence>
<feature type="region of interest" description="Disordered" evidence="2">
    <location>
        <begin position="426"/>
        <end position="548"/>
    </location>
</feature>
<dbReference type="AlphaFoldDB" id="A0AA35ZW96"/>
<feature type="compositionally biased region" description="Basic and acidic residues" evidence="2">
    <location>
        <begin position="524"/>
        <end position="537"/>
    </location>
</feature>
<dbReference type="CDD" id="cd00590">
    <property type="entry name" value="RRM_SF"/>
    <property type="match status" value="1"/>
</dbReference>
<accession>A0AA35ZW96</accession>
<proteinExistence type="predicted"/>
<dbReference type="SMART" id="SM00360">
    <property type="entry name" value="RRM"/>
    <property type="match status" value="1"/>
</dbReference>
<evidence type="ECO:0000256" key="1">
    <source>
        <dbReference type="PROSITE-ProRule" id="PRU00176"/>
    </source>
</evidence>
<feature type="compositionally biased region" description="Polar residues" evidence="2">
    <location>
        <begin position="432"/>
        <end position="444"/>
    </location>
</feature>
<evidence type="ECO:0000259" key="3">
    <source>
        <dbReference type="PROSITE" id="PS50102"/>
    </source>
</evidence>
<dbReference type="EMBL" id="OX465084">
    <property type="protein sequence ID" value="CAI9300080.1"/>
    <property type="molecule type" value="Genomic_DNA"/>
</dbReference>
<dbReference type="SUPFAM" id="SSF54928">
    <property type="entry name" value="RNA-binding domain, RBD"/>
    <property type="match status" value="1"/>
</dbReference>
<feature type="region of interest" description="Disordered" evidence="2">
    <location>
        <begin position="111"/>
        <end position="130"/>
    </location>
</feature>
<name>A0AA35ZW96_LACSI</name>
<dbReference type="Gene3D" id="3.30.70.330">
    <property type="match status" value="1"/>
</dbReference>
<dbReference type="InterPro" id="IPR012677">
    <property type="entry name" value="Nucleotide-bd_a/b_plait_sf"/>
</dbReference>
<dbReference type="PANTHER" id="PTHR34427">
    <property type="entry name" value="DUF4283 DOMAIN PROTEIN"/>
    <property type="match status" value="1"/>
</dbReference>
<gene>
    <name evidence="4" type="ORF">LSALG_LOCUS38747</name>
</gene>
<sequence length="584" mass="65676">MESQGEWQHVRRKKYGRDFDINGKAVTFFFQKFPSNWTEAALWKTFRRYGAIVDVYVAKKLNRHKMRFGFVRFIRITDVHSFENRLNGIYIGAQKVDVNVAKFGRKEFINRSKEQGRQNGSGPSQTSCLRGNKTFADVVKGINHPVEVAKESENANADEARSKINDEVPGMKTVKLISSAEVKEYMQNTLLVGEVENFQALMNVKAFQDVEGCQSIFMRYLGGLKMSLEFANVNDKDNFLRNGEEIWNPWFKTLKQWRVEDNHNERVASLIIQGVPQHAWCEEAFSIIAGNWGTVVIPEECATNSPNLAFGRVGIFTTHPGLISTSIKILVDGINYDINIMEDLFESLKLSPVLASNDYSPNLAWWNDGNGDSLMQSDDGEYSMSELSPAEFVRSFRSEVRETHVSISSPIPMKSPRLPKAANFWADKESPSQKQKSHNSSQAHSPMEHERSWAKSSPRNRRSNTGPNKSIDLNCDPSHSVSPRKSMNSGEENTSPPEPPHSGHQSVSLASFSAPLAPPSPRIDGSHVRSPELHESSPKAASQSTSMEVAKTIDIGEKVGFQIRGREEQLRQMIKNRGVIIVDQ</sequence>
<dbReference type="GO" id="GO:0003723">
    <property type="term" value="F:RNA binding"/>
    <property type="evidence" value="ECO:0007669"/>
    <property type="project" value="UniProtKB-UniRule"/>
</dbReference>
<evidence type="ECO:0000313" key="5">
    <source>
        <dbReference type="Proteomes" id="UP001177003"/>
    </source>
</evidence>
<dbReference type="InterPro" id="IPR000504">
    <property type="entry name" value="RRM_dom"/>
</dbReference>
<organism evidence="4 5">
    <name type="scientific">Lactuca saligna</name>
    <name type="common">Willowleaf lettuce</name>
    <dbReference type="NCBI Taxonomy" id="75948"/>
    <lineage>
        <taxon>Eukaryota</taxon>
        <taxon>Viridiplantae</taxon>
        <taxon>Streptophyta</taxon>
        <taxon>Embryophyta</taxon>
        <taxon>Tracheophyta</taxon>
        <taxon>Spermatophyta</taxon>
        <taxon>Magnoliopsida</taxon>
        <taxon>eudicotyledons</taxon>
        <taxon>Gunneridae</taxon>
        <taxon>Pentapetalae</taxon>
        <taxon>asterids</taxon>
        <taxon>campanulids</taxon>
        <taxon>Asterales</taxon>
        <taxon>Asteraceae</taxon>
        <taxon>Cichorioideae</taxon>
        <taxon>Cichorieae</taxon>
        <taxon>Lactucinae</taxon>
        <taxon>Lactuca</taxon>
    </lineage>
</organism>
<dbReference type="Proteomes" id="UP001177003">
    <property type="component" value="Chromosome 8"/>
</dbReference>
<feature type="domain" description="RRM" evidence="3">
    <location>
        <begin position="26"/>
        <end position="103"/>
    </location>
</feature>
<dbReference type="Pfam" id="PF00076">
    <property type="entry name" value="RRM_1"/>
    <property type="match status" value="1"/>
</dbReference>
<protein>
    <recommendedName>
        <fullName evidence="3">RRM domain-containing protein</fullName>
    </recommendedName>
</protein>
<feature type="compositionally biased region" description="Polar residues" evidence="2">
    <location>
        <begin position="117"/>
        <end position="129"/>
    </location>
</feature>